<proteinExistence type="predicted"/>
<dbReference type="GO" id="GO:0006355">
    <property type="term" value="P:regulation of DNA-templated transcription"/>
    <property type="evidence" value="ECO:0007669"/>
    <property type="project" value="InterPro"/>
</dbReference>
<dbReference type="Proteomes" id="UP000268048">
    <property type="component" value="Chromosome"/>
</dbReference>
<dbReference type="SUPFAM" id="SSF47598">
    <property type="entry name" value="Ribbon-helix-helix"/>
    <property type="match status" value="1"/>
</dbReference>
<dbReference type="RefSeq" id="WP_124318713.1">
    <property type="nucleotide sequence ID" value="NZ_CP027753.1"/>
</dbReference>
<dbReference type="InterPro" id="IPR010985">
    <property type="entry name" value="Ribbon_hlx_hlx"/>
</dbReference>
<organism evidence="2 3">
    <name type="scientific">Pseudomonas chlororaphis</name>
    <dbReference type="NCBI Taxonomy" id="587753"/>
    <lineage>
        <taxon>Bacteria</taxon>
        <taxon>Pseudomonadati</taxon>
        <taxon>Pseudomonadota</taxon>
        <taxon>Gammaproteobacteria</taxon>
        <taxon>Pseudomonadales</taxon>
        <taxon>Pseudomonadaceae</taxon>
        <taxon>Pseudomonas</taxon>
    </lineage>
</organism>
<accession>A0A3G7TH91</accession>
<evidence type="ECO:0000313" key="2">
    <source>
        <dbReference type="EMBL" id="AZE45998.1"/>
    </source>
</evidence>
<dbReference type="Gene3D" id="1.10.1220.10">
    <property type="entry name" value="Met repressor-like"/>
    <property type="match status" value="1"/>
</dbReference>
<dbReference type="AlphaFoldDB" id="A0A3G7TH91"/>
<evidence type="ECO:0000313" key="3">
    <source>
        <dbReference type="Proteomes" id="UP000268048"/>
    </source>
</evidence>
<dbReference type="Pfam" id="PF22513">
    <property type="entry name" value="FitA-like_RHH"/>
    <property type="match status" value="1"/>
</dbReference>
<dbReference type="InterPro" id="IPR013321">
    <property type="entry name" value="Arc_rbn_hlx_hlx"/>
</dbReference>
<name>A0A3G7TH91_9PSED</name>
<sequence>MASLTIRNLDEHIKERLRIEAAHNGHSMEEEARLILRRALSRTADSQGLASRIRARFAEAGGVKLELPERTEPARVVDLGE</sequence>
<feature type="domain" description="Antitoxin FitA-like ribbon-helix-helix" evidence="1">
    <location>
        <begin position="2"/>
        <end position="40"/>
    </location>
</feature>
<protein>
    <submittedName>
        <fullName evidence="2">Putative plasmid stability protein</fullName>
    </submittedName>
</protein>
<gene>
    <name evidence="2" type="ORF">C4K04_0294</name>
</gene>
<reference evidence="2 3" key="1">
    <citation type="submission" date="2018-03" db="EMBL/GenBank/DDBJ databases">
        <title>Diversity of phytobeneficial traits revealed by whole-genome analysis of worldwide-isolated phenazine-producing Pseudomonas spp.</title>
        <authorList>
            <person name="Biessy A."/>
            <person name="Novinscak A."/>
            <person name="Blom J."/>
            <person name="Leger G."/>
            <person name="Thomashow L.S."/>
            <person name="Cazorla F.M."/>
            <person name="Josic D."/>
            <person name="Filion M."/>
        </authorList>
    </citation>
    <scope>NUCLEOTIDE SEQUENCE [LARGE SCALE GENOMIC DNA]</scope>
    <source>
        <strain evidence="2 3">B25</strain>
    </source>
</reference>
<evidence type="ECO:0000259" key="1">
    <source>
        <dbReference type="Pfam" id="PF22513"/>
    </source>
</evidence>
<dbReference type="EMBL" id="CP027753">
    <property type="protein sequence ID" value="AZE45998.1"/>
    <property type="molecule type" value="Genomic_DNA"/>
</dbReference>
<dbReference type="InterPro" id="IPR053853">
    <property type="entry name" value="FitA-like_RHH"/>
</dbReference>